<evidence type="ECO:0000256" key="5">
    <source>
        <dbReference type="SAM" id="Coils"/>
    </source>
</evidence>
<feature type="domain" description="PHD-type" evidence="6">
    <location>
        <begin position="14"/>
        <end position="70"/>
    </location>
</feature>
<dbReference type="InterPro" id="IPR013083">
    <property type="entry name" value="Znf_RING/FYVE/PHD"/>
</dbReference>
<evidence type="ECO:0000313" key="8">
    <source>
        <dbReference type="Proteomes" id="UP000823941"/>
    </source>
</evidence>
<dbReference type="SUPFAM" id="SSF52266">
    <property type="entry name" value="SGNH hydrolase"/>
    <property type="match status" value="1"/>
</dbReference>
<reference evidence="7 8" key="1">
    <citation type="submission" date="2021-06" db="EMBL/GenBank/DDBJ databases">
        <title>A haploid diamondback moth (Plutella xylostella L.) genome assembly resolves 31 chromosomes and identifies a diamide resistance mutation.</title>
        <authorList>
            <person name="Ward C.M."/>
            <person name="Perry K.D."/>
            <person name="Baker G."/>
            <person name="Powis K."/>
            <person name="Heckel D.G."/>
            <person name="Baxter S.W."/>
        </authorList>
    </citation>
    <scope>NUCLEOTIDE SEQUENCE [LARGE SCALE GENOMIC DNA]</scope>
    <source>
        <strain evidence="7 8">LV</strain>
        <tissue evidence="7">Single pupa</tissue>
    </source>
</reference>
<dbReference type="InterPro" id="IPR011011">
    <property type="entry name" value="Znf_FYVE_PHD"/>
</dbReference>
<evidence type="ECO:0000256" key="1">
    <source>
        <dbReference type="ARBA" id="ARBA00022723"/>
    </source>
</evidence>
<dbReference type="Proteomes" id="UP000823941">
    <property type="component" value="Chromosome 16"/>
</dbReference>
<dbReference type="Gene3D" id="3.30.40.10">
    <property type="entry name" value="Zinc/RING finger domain, C3HC4 (zinc finger)"/>
    <property type="match status" value="1"/>
</dbReference>
<accession>A0ABQ7QHE9</accession>
<keyword evidence="5" id="KW-0175">Coiled coil</keyword>
<dbReference type="InterPro" id="IPR019787">
    <property type="entry name" value="Znf_PHD-finger"/>
</dbReference>
<keyword evidence="2 4" id="KW-0863">Zinc-finger</keyword>
<keyword evidence="3" id="KW-0862">Zinc</keyword>
<evidence type="ECO:0000256" key="3">
    <source>
        <dbReference type="ARBA" id="ARBA00022833"/>
    </source>
</evidence>
<gene>
    <name evidence="7" type="ORF">JYU34_011859</name>
</gene>
<dbReference type="SUPFAM" id="SSF57903">
    <property type="entry name" value="FYVE/PHD zinc finger"/>
    <property type="match status" value="1"/>
</dbReference>
<keyword evidence="1" id="KW-0479">Metal-binding</keyword>
<evidence type="ECO:0000256" key="4">
    <source>
        <dbReference type="PROSITE-ProRule" id="PRU00146"/>
    </source>
</evidence>
<comment type="caution">
    <text evidence="7">The sequence shown here is derived from an EMBL/GenBank/DDBJ whole genome shotgun (WGS) entry which is preliminary data.</text>
</comment>
<feature type="coiled-coil region" evidence="5">
    <location>
        <begin position="141"/>
        <end position="168"/>
    </location>
</feature>
<sequence>MSTNTSSGRKMASTVTCQICKKRVDSKNTMHCSECHNYYEFECSGYSQKLFRLKDADSRKQWKCKTCENKIIKNSNVTMRKKLSPANLTAKITHSSSQSSPKIQSCDLTDLHLLTPGKLSDSPEKFLSRSMEHIPTETVPIHEMKDTIEMLKAQLASSQNELDTTLMENYDLKTVVSKLNKENNTLKLLCQSPLPENNLNLRHPMTTVIRHQNTTFTPPRRQTNSLHGELVVNLQRNIIDLKQELKEAQDEIMKLKDKLSAFENKLESSCVYSISQEIECRDITNPTFSSEYTQTMPDSIPKTPLTSQIMILSNIKRRDIVSTAKSLLPEHQICHYLYEGGHIQQMIEGLEKKLEAFTQTDYCILMIGEHDFKVTKNYSLIVENIREKILSVQHTNVIIMLPTFKCFGSVTLYNKRLESFNNLLYLDNEIYQYAYIMDSNKNLSYSHKMFSYITHHINNYALNVIFRDVSVLILQIKRQEQDASCELDNSETENSNHMFFRS</sequence>
<evidence type="ECO:0000256" key="2">
    <source>
        <dbReference type="ARBA" id="ARBA00022771"/>
    </source>
</evidence>
<dbReference type="PROSITE" id="PS50016">
    <property type="entry name" value="ZF_PHD_2"/>
    <property type="match status" value="1"/>
</dbReference>
<keyword evidence="8" id="KW-1185">Reference proteome</keyword>
<name>A0ABQ7QHE9_PLUXY</name>
<dbReference type="EMBL" id="JAHIBW010000016">
    <property type="protein sequence ID" value="KAG7303368.1"/>
    <property type="molecule type" value="Genomic_DNA"/>
</dbReference>
<evidence type="ECO:0000313" key="7">
    <source>
        <dbReference type="EMBL" id="KAG7303368.1"/>
    </source>
</evidence>
<feature type="coiled-coil region" evidence="5">
    <location>
        <begin position="231"/>
        <end position="265"/>
    </location>
</feature>
<protein>
    <recommendedName>
        <fullName evidence="6">PHD-type domain-containing protein</fullName>
    </recommendedName>
</protein>
<proteinExistence type="predicted"/>
<organism evidence="7 8">
    <name type="scientific">Plutella xylostella</name>
    <name type="common">Diamondback moth</name>
    <name type="synonym">Plutella maculipennis</name>
    <dbReference type="NCBI Taxonomy" id="51655"/>
    <lineage>
        <taxon>Eukaryota</taxon>
        <taxon>Metazoa</taxon>
        <taxon>Ecdysozoa</taxon>
        <taxon>Arthropoda</taxon>
        <taxon>Hexapoda</taxon>
        <taxon>Insecta</taxon>
        <taxon>Pterygota</taxon>
        <taxon>Neoptera</taxon>
        <taxon>Endopterygota</taxon>
        <taxon>Lepidoptera</taxon>
        <taxon>Glossata</taxon>
        <taxon>Ditrysia</taxon>
        <taxon>Yponomeutoidea</taxon>
        <taxon>Plutellidae</taxon>
        <taxon>Plutella</taxon>
    </lineage>
</organism>
<evidence type="ECO:0000259" key="6">
    <source>
        <dbReference type="PROSITE" id="PS50016"/>
    </source>
</evidence>